<dbReference type="Gene3D" id="3.30.460.40">
    <property type="match status" value="1"/>
</dbReference>
<evidence type="ECO:0000313" key="2">
    <source>
        <dbReference type="Proteomes" id="UP001216907"/>
    </source>
</evidence>
<dbReference type="InterPro" id="IPR019646">
    <property type="entry name" value="Aminoglyc_AdlTrfase"/>
</dbReference>
<evidence type="ECO:0000313" key="1">
    <source>
        <dbReference type="EMBL" id="MDG3006366.1"/>
    </source>
</evidence>
<protein>
    <submittedName>
        <fullName evidence="1">Nucleotidyltransferase</fullName>
    </submittedName>
</protein>
<dbReference type="EMBL" id="JARRAG010000002">
    <property type="protein sequence ID" value="MDG3006366.1"/>
    <property type="molecule type" value="Genomic_DNA"/>
</dbReference>
<reference evidence="1 2" key="1">
    <citation type="submission" date="2023-03" db="EMBL/GenBank/DDBJ databases">
        <title>Paludisphaera mucosa sp. nov. a novel planctomycete from northern fen.</title>
        <authorList>
            <person name="Ivanova A."/>
        </authorList>
    </citation>
    <scope>NUCLEOTIDE SEQUENCE [LARGE SCALE GENOMIC DNA]</scope>
    <source>
        <strain evidence="1 2">Pla2</strain>
    </source>
</reference>
<proteinExistence type="predicted"/>
<gene>
    <name evidence="1" type="ORF">PZE19_21555</name>
</gene>
<name>A0ABT6FFL5_9BACT</name>
<dbReference type="Proteomes" id="UP001216907">
    <property type="component" value="Unassembled WGS sequence"/>
</dbReference>
<sequence>MELAPVDLDPNTRAFYVRTLAVLNEADAPFLVGGAYAFAKYTGIERHTKDLDVFVLRRDRDLVLQTLAAAGYRTEVSFPHWLAKAFSDDGFIDVIYGAGNGVAEVDDEWFDHASDGEILGVPVKLCPAEEMIWSKGYIQERERFDGADVAHLLRSCGESLDWTRLIGRFGDHWRVLFAHLVTFGFIYPAERDRIPGWVIRRFLAKLGDELENSSMQEGVCFGTLLSREQYLADTGRWGYHDARLRPLGRMSPEEVAHWTAAIADPTG</sequence>
<dbReference type="RefSeq" id="WP_277862666.1">
    <property type="nucleotide sequence ID" value="NZ_JARRAG010000002.1"/>
</dbReference>
<comment type="caution">
    <text evidence="1">The sequence shown here is derived from an EMBL/GenBank/DDBJ whole genome shotgun (WGS) entry which is preliminary data.</text>
</comment>
<organism evidence="1 2">
    <name type="scientific">Paludisphaera mucosa</name>
    <dbReference type="NCBI Taxonomy" id="3030827"/>
    <lineage>
        <taxon>Bacteria</taxon>
        <taxon>Pseudomonadati</taxon>
        <taxon>Planctomycetota</taxon>
        <taxon>Planctomycetia</taxon>
        <taxon>Isosphaerales</taxon>
        <taxon>Isosphaeraceae</taxon>
        <taxon>Paludisphaera</taxon>
    </lineage>
</organism>
<dbReference type="SUPFAM" id="SSF81301">
    <property type="entry name" value="Nucleotidyltransferase"/>
    <property type="match status" value="1"/>
</dbReference>
<dbReference type="Pfam" id="PF10706">
    <property type="entry name" value="Aminoglyc_resit"/>
    <property type="match status" value="1"/>
</dbReference>
<keyword evidence="2" id="KW-1185">Reference proteome</keyword>
<dbReference type="InterPro" id="IPR043519">
    <property type="entry name" value="NT_sf"/>
</dbReference>
<accession>A0ABT6FFL5</accession>